<dbReference type="Proteomes" id="UP000024404">
    <property type="component" value="Unassembled WGS sequence"/>
</dbReference>
<keyword evidence="1" id="KW-1133">Transmembrane helix</keyword>
<evidence type="ECO:0000256" key="1">
    <source>
        <dbReference type="SAM" id="Phobius"/>
    </source>
</evidence>
<sequence length="103" mass="11736">MVPISVLYLLDENKISVNSTDQATQSSPPQINPYIPTTSASSTDQFLQHHISDKSIPIQNQGGFNGNPENHYYYFLYLSLLSDGFIYEFLISIDKIFIKNIKF</sequence>
<accession>A0A8R1XY57</accession>
<dbReference type="EMBL" id="CMVM020000075">
    <property type="status" value="NOT_ANNOTATED_CDS"/>
    <property type="molecule type" value="Genomic_DNA"/>
</dbReference>
<keyword evidence="1" id="KW-0472">Membrane</keyword>
<name>A0A8R1XY57_ONCVO</name>
<dbReference type="EnsemblMetazoa" id="OVOC2723.1">
    <property type="protein sequence ID" value="OVOC2723.1"/>
    <property type="gene ID" value="WBGene00239532"/>
</dbReference>
<evidence type="ECO:0000313" key="3">
    <source>
        <dbReference type="Proteomes" id="UP000024404"/>
    </source>
</evidence>
<organism evidence="2 3">
    <name type="scientific">Onchocerca volvulus</name>
    <dbReference type="NCBI Taxonomy" id="6282"/>
    <lineage>
        <taxon>Eukaryota</taxon>
        <taxon>Metazoa</taxon>
        <taxon>Ecdysozoa</taxon>
        <taxon>Nematoda</taxon>
        <taxon>Chromadorea</taxon>
        <taxon>Rhabditida</taxon>
        <taxon>Spirurina</taxon>
        <taxon>Spiruromorpha</taxon>
        <taxon>Filarioidea</taxon>
        <taxon>Onchocercidae</taxon>
        <taxon>Onchocerca</taxon>
    </lineage>
</organism>
<reference evidence="2" key="2">
    <citation type="submission" date="2022-06" db="UniProtKB">
        <authorList>
            <consortium name="EnsemblMetazoa"/>
        </authorList>
    </citation>
    <scope>IDENTIFICATION</scope>
</reference>
<keyword evidence="3" id="KW-1185">Reference proteome</keyword>
<protein>
    <submittedName>
        <fullName evidence="2">Uncharacterized protein</fullName>
    </submittedName>
</protein>
<reference evidence="3" key="1">
    <citation type="submission" date="2013-10" db="EMBL/GenBank/DDBJ databases">
        <title>Genome sequencing of Onchocerca volvulus.</title>
        <authorList>
            <person name="Cotton J."/>
            <person name="Tsai J."/>
            <person name="Stanley E."/>
            <person name="Tracey A."/>
            <person name="Holroyd N."/>
            <person name="Lustigman S."/>
            <person name="Berriman M."/>
        </authorList>
    </citation>
    <scope>NUCLEOTIDE SEQUENCE</scope>
</reference>
<dbReference type="AlphaFoldDB" id="A0A8R1XY57"/>
<evidence type="ECO:0000313" key="2">
    <source>
        <dbReference type="EnsemblMetazoa" id="OVOC2723.1"/>
    </source>
</evidence>
<feature type="transmembrane region" description="Helical" evidence="1">
    <location>
        <begin position="72"/>
        <end position="93"/>
    </location>
</feature>
<proteinExistence type="predicted"/>
<keyword evidence="1" id="KW-0812">Transmembrane</keyword>